<evidence type="ECO:0000256" key="4">
    <source>
        <dbReference type="ARBA" id="ARBA00022548"/>
    </source>
</evidence>
<sequence length="374" mass="42360">MAKPKPSSAGAKPTAAAPPVTVHSALVTYTSMLALLSLCPPFVILLWYTMVHADGSVVRTYEHLRDHGVLEGLKAIWPMPTLVAWKIIFGFGLFEAVLQLLLPGKRFEGPISPAGNVPVYKANGLQAYAVTLITYLGLWWFGIFNPAIVYDHLGEIYSALVFGSFVFCIFLYIKGHVFPSSSDSGSSGNVIIDFYWGMELYPRIGKYFDIKVFTNCRFGMMSWAVLAVTYCIKQLALSILLAGMLCIYINYDCDRQRQEFRRTNGKCSVWGKAPSKIVASYQTTKGETKTSLLLTSGWWGLSRHFHYVPEILSAFFWTVPALFNHFLPYFYVIFLTILLFDRAKRDDDRCSSKYGKYWKIYCNKVPYRVIPGIY</sequence>
<evidence type="ECO:0000256" key="6">
    <source>
        <dbReference type="ARBA" id="ARBA00022778"/>
    </source>
</evidence>
<evidence type="ECO:0000256" key="15">
    <source>
        <dbReference type="ARBA" id="ARBA00023166"/>
    </source>
</evidence>
<dbReference type="GO" id="GO:0006695">
    <property type="term" value="P:cholesterol biosynthetic process"/>
    <property type="evidence" value="ECO:0007669"/>
    <property type="project" value="UniProtKB-KW"/>
</dbReference>
<dbReference type="AlphaFoldDB" id="A0A1D6H7Y6"/>
<dbReference type="Pfam" id="PF01222">
    <property type="entry name" value="ERG4_ERG24"/>
    <property type="match status" value="2"/>
</dbReference>
<evidence type="ECO:0000256" key="9">
    <source>
        <dbReference type="ARBA" id="ARBA00022955"/>
    </source>
</evidence>
<dbReference type="PANTHER" id="PTHR21257">
    <property type="entry name" value="DELTA(14)-STEROL REDUCTASE"/>
    <property type="match status" value="1"/>
</dbReference>
<protein>
    <recommendedName>
        <fullName evidence="18">7-dehydrocholesterol reductase</fullName>
        <ecNumber evidence="17">1.3.1.21</ecNumber>
    </recommendedName>
    <alternativeName>
        <fullName evidence="19">Sterol Delta(7)-reductase</fullName>
    </alternativeName>
</protein>
<keyword evidence="12" id="KW-0756">Sterol biosynthesis</keyword>
<dbReference type="ExpressionAtlas" id="A0A1D6H7Y6">
    <property type="expression patterns" value="baseline and differential"/>
</dbReference>
<dbReference type="EMBL" id="CM000781">
    <property type="protein sequence ID" value="AQK70861.1"/>
    <property type="molecule type" value="Genomic_DNA"/>
</dbReference>
<keyword evidence="9" id="KW-0752">Steroid biosynthesis</keyword>
<keyword evidence="7" id="KW-0256">Endoplasmic reticulum</keyword>
<evidence type="ECO:0000256" key="13">
    <source>
        <dbReference type="ARBA" id="ARBA00023098"/>
    </source>
</evidence>
<keyword evidence="3" id="KW-0444">Lipid biosynthesis</keyword>
<evidence type="ECO:0000256" key="8">
    <source>
        <dbReference type="ARBA" id="ARBA00022857"/>
    </source>
</evidence>
<reference evidence="20" key="1">
    <citation type="submission" date="2015-12" db="EMBL/GenBank/DDBJ databases">
        <title>Update maize B73 reference genome by single molecule sequencing technologies.</title>
        <authorList>
            <consortium name="Maize Genome Sequencing Project"/>
            <person name="Ware D."/>
        </authorList>
    </citation>
    <scope>NUCLEOTIDE SEQUENCE</scope>
    <source>
        <tissue evidence="20">Seedling</tissue>
    </source>
</reference>
<organism evidence="20">
    <name type="scientific">Zea mays</name>
    <name type="common">Maize</name>
    <dbReference type="NCBI Taxonomy" id="4577"/>
    <lineage>
        <taxon>Eukaryota</taxon>
        <taxon>Viridiplantae</taxon>
        <taxon>Streptophyta</taxon>
        <taxon>Embryophyta</taxon>
        <taxon>Tracheophyta</taxon>
        <taxon>Spermatophyta</taxon>
        <taxon>Magnoliopsida</taxon>
        <taxon>Liliopsida</taxon>
        <taxon>Poales</taxon>
        <taxon>Poaceae</taxon>
        <taxon>PACMAD clade</taxon>
        <taxon>Panicoideae</taxon>
        <taxon>Andropogonodae</taxon>
        <taxon>Andropogoneae</taxon>
        <taxon>Tripsacinae</taxon>
        <taxon>Zea</taxon>
    </lineage>
</organism>
<evidence type="ECO:0000256" key="10">
    <source>
        <dbReference type="ARBA" id="ARBA00022989"/>
    </source>
</evidence>
<keyword evidence="10" id="KW-1133">Transmembrane helix</keyword>
<dbReference type="Gene3D" id="1.20.120.1630">
    <property type="match status" value="1"/>
</dbReference>
<evidence type="ECO:0000256" key="18">
    <source>
        <dbReference type="ARBA" id="ARBA00039984"/>
    </source>
</evidence>
<keyword evidence="16" id="KW-0753">Steroid metabolism</keyword>
<comment type="similarity">
    <text evidence="2">Belongs to the ERG4/ERG24 family.</text>
</comment>
<gene>
    <name evidence="20" type="ORF">ZEAMMB73_Zm00001d016463</name>
</gene>
<keyword evidence="11" id="KW-0560">Oxidoreductase</keyword>
<evidence type="ECO:0000256" key="3">
    <source>
        <dbReference type="ARBA" id="ARBA00022516"/>
    </source>
</evidence>
<evidence type="ECO:0000256" key="7">
    <source>
        <dbReference type="ARBA" id="ARBA00022824"/>
    </source>
</evidence>
<dbReference type="InterPro" id="IPR018083">
    <property type="entry name" value="Sterol_reductase_CS"/>
</dbReference>
<evidence type="ECO:0000256" key="12">
    <source>
        <dbReference type="ARBA" id="ARBA00023011"/>
    </source>
</evidence>
<dbReference type="EC" id="1.3.1.21" evidence="17"/>
<name>A0A1D6H7Y6_MAIZE</name>
<dbReference type="GO" id="GO:0047598">
    <property type="term" value="F:7-dehydrocholesterol reductase activity"/>
    <property type="evidence" value="ECO:0007669"/>
    <property type="project" value="UniProtKB-EC"/>
</dbReference>
<dbReference type="PROSITE" id="PS01017">
    <property type="entry name" value="STEROL_REDUCT_1"/>
    <property type="match status" value="1"/>
</dbReference>
<keyword evidence="5" id="KW-0812">Transmembrane</keyword>
<evidence type="ECO:0000256" key="2">
    <source>
        <dbReference type="ARBA" id="ARBA00005402"/>
    </source>
</evidence>
<dbReference type="PROSITE" id="PS01018">
    <property type="entry name" value="STEROL_REDUCT_2"/>
    <property type="match status" value="1"/>
</dbReference>
<evidence type="ECO:0000256" key="19">
    <source>
        <dbReference type="ARBA" id="ARBA00042688"/>
    </source>
</evidence>
<accession>A0A1D6H7Y6</accession>
<evidence type="ECO:0000256" key="14">
    <source>
        <dbReference type="ARBA" id="ARBA00023136"/>
    </source>
</evidence>
<keyword evidence="14" id="KW-0472">Membrane</keyword>
<evidence type="ECO:0000256" key="5">
    <source>
        <dbReference type="ARBA" id="ARBA00022692"/>
    </source>
</evidence>
<dbReference type="GO" id="GO:0005789">
    <property type="term" value="C:endoplasmic reticulum membrane"/>
    <property type="evidence" value="ECO:0007669"/>
    <property type="project" value="UniProtKB-SubCell"/>
</dbReference>
<keyword evidence="13" id="KW-0443">Lipid metabolism</keyword>
<comment type="subcellular location">
    <subcellularLocation>
        <location evidence="1">Endoplasmic reticulum membrane</location>
        <topology evidence="1">Multi-pass membrane protein</topology>
    </subcellularLocation>
</comment>
<evidence type="ECO:0000256" key="1">
    <source>
        <dbReference type="ARBA" id="ARBA00004477"/>
    </source>
</evidence>
<evidence type="ECO:0000313" key="20">
    <source>
        <dbReference type="EMBL" id="AQK70861.1"/>
    </source>
</evidence>
<evidence type="ECO:0000256" key="16">
    <source>
        <dbReference type="ARBA" id="ARBA00023221"/>
    </source>
</evidence>
<keyword evidence="4" id="KW-0153">Cholesterol metabolism</keyword>
<dbReference type="InterPro" id="IPR001171">
    <property type="entry name" value="ERG24_DHCR-like"/>
</dbReference>
<keyword evidence="6" id="KW-0152">Cholesterol biosynthesis</keyword>
<dbReference type="PANTHER" id="PTHR21257:SF38">
    <property type="entry name" value="7-DEHYDROCHOLESTEROL REDUCTASE"/>
    <property type="match status" value="1"/>
</dbReference>
<keyword evidence="8" id="KW-0521">NADP</keyword>
<keyword evidence="15" id="KW-1207">Sterol metabolism</keyword>
<evidence type="ECO:0000256" key="17">
    <source>
        <dbReference type="ARBA" id="ARBA00038851"/>
    </source>
</evidence>
<evidence type="ECO:0000256" key="11">
    <source>
        <dbReference type="ARBA" id="ARBA00023002"/>
    </source>
</evidence>
<proteinExistence type="inferred from homology"/>